<dbReference type="OrthoDB" id="10611957at2759"/>
<sequence length="636" mass="72653">MDGNARNMWQTEFVEFFGAQERGSQPVHEQQPVKTEAEEYLDELQEQDQLALAVGEQNTNLEGMPQLRVEFFGPQERGSEPEHGHQPVKSEVEEAEYLEEALEQDEPELPVEEQHSNLEGMSQKRVEFFGAQERGSEPEHGHQPVKSEVEEAEYLDEAQEQDEPELPVGEQHSNLEGMSEKRVEFFGPERGSEPEHGHQPVKSEVEETENRDELHHAQDEPELPEVEQNTNLEGMAQMGARPECNQVSALDGPQMKRPDLPTLARMPELVQESMELTTPELPCRPGIPDMPTLANMPELVQETMPELPRAPGIPDLETLARMQDFVQESRPMELSMEELTQRSGLPFTQPAQLDNRKLPDMPNIDLDGPMPEPERQSGQPDVGPRLAEFNVPGLERPVEVRLMNTIEYWPRDHMRPQAVRPESERQPEQFPVRQMCQPGHSCARKFQAATPYPLNRSTAEVSSSSHQPGPSTVARRPRQIAVNPQPSTSWNSPHNPLQTPRLTLNREFVRMQTGMTEAQMRAYPSFIEFMLDEQGAMDLLYRCSICRADFTDLKAYNNHTRIEHKHVVCPRCNRLLTLGRLDRHLRMCPAYTCFCRLCVFTTKLPCELQKHLRTVHNLPGRRCLTAHLCYFCSGGR</sequence>
<dbReference type="AlphaFoldDB" id="A0A084WFT1"/>
<dbReference type="GO" id="GO:0008237">
    <property type="term" value="F:metallopeptidase activity"/>
    <property type="evidence" value="ECO:0007669"/>
    <property type="project" value="UniProtKB-KW"/>
</dbReference>
<name>A0A084WFT1_ANOSI</name>
<keyword evidence="3" id="KW-0482">Metalloprotease</keyword>
<keyword evidence="5" id="KW-1185">Reference proteome</keyword>
<dbReference type="InterPro" id="IPR013087">
    <property type="entry name" value="Znf_C2H2_type"/>
</dbReference>
<organism evidence="3">
    <name type="scientific">Anopheles sinensis</name>
    <name type="common">Mosquito</name>
    <dbReference type="NCBI Taxonomy" id="74873"/>
    <lineage>
        <taxon>Eukaryota</taxon>
        <taxon>Metazoa</taxon>
        <taxon>Ecdysozoa</taxon>
        <taxon>Arthropoda</taxon>
        <taxon>Hexapoda</taxon>
        <taxon>Insecta</taxon>
        <taxon>Pterygota</taxon>
        <taxon>Neoptera</taxon>
        <taxon>Endopterygota</taxon>
        <taxon>Diptera</taxon>
        <taxon>Nematocera</taxon>
        <taxon>Culicoidea</taxon>
        <taxon>Culicidae</taxon>
        <taxon>Anophelinae</taxon>
        <taxon>Anopheles</taxon>
    </lineage>
</organism>
<dbReference type="EMBL" id="KE525342">
    <property type="protein sequence ID" value="KFB49075.1"/>
    <property type="molecule type" value="Genomic_DNA"/>
</dbReference>
<gene>
    <name evidence="3" type="ORF">ZHAS_00017090</name>
</gene>
<dbReference type="EMBL" id="ATLV01023392">
    <property type="status" value="NOT_ANNOTATED_CDS"/>
    <property type="molecule type" value="Genomic_DNA"/>
</dbReference>
<keyword evidence="3" id="KW-0378">Hydrolase</keyword>
<evidence type="ECO:0000259" key="2">
    <source>
        <dbReference type="PROSITE" id="PS00028"/>
    </source>
</evidence>
<feature type="compositionally biased region" description="Acidic residues" evidence="1">
    <location>
        <begin position="150"/>
        <end position="165"/>
    </location>
</feature>
<evidence type="ECO:0000313" key="3">
    <source>
        <dbReference type="EMBL" id="KFB49075.1"/>
    </source>
</evidence>
<feature type="compositionally biased region" description="Basic and acidic residues" evidence="1">
    <location>
        <begin position="190"/>
        <end position="205"/>
    </location>
</feature>
<feature type="domain" description="C2H2-type" evidence="2">
    <location>
        <begin position="543"/>
        <end position="564"/>
    </location>
</feature>
<dbReference type="EnsemblMetazoa" id="ASIC017090-RA">
    <property type="protein sequence ID" value="ASIC017090-PA"/>
    <property type="gene ID" value="ASIC017090"/>
</dbReference>
<dbReference type="SMART" id="SM00355">
    <property type="entry name" value="ZnF_C2H2"/>
    <property type="match status" value="2"/>
</dbReference>
<dbReference type="Proteomes" id="UP000030765">
    <property type="component" value="Unassembled WGS sequence"/>
</dbReference>
<feature type="compositionally biased region" description="Basic and acidic residues" evidence="1">
    <location>
        <begin position="112"/>
        <end position="127"/>
    </location>
</feature>
<evidence type="ECO:0000313" key="5">
    <source>
        <dbReference type="Proteomes" id="UP000030765"/>
    </source>
</evidence>
<reference evidence="4" key="2">
    <citation type="submission" date="2020-05" db="UniProtKB">
        <authorList>
            <consortium name="EnsemblMetazoa"/>
        </authorList>
    </citation>
    <scope>IDENTIFICATION</scope>
</reference>
<dbReference type="VEuPathDB" id="VectorBase:ASIS017217"/>
<feature type="compositionally biased region" description="Polar residues" evidence="1">
    <location>
        <begin position="456"/>
        <end position="470"/>
    </location>
</feature>
<keyword evidence="3" id="KW-0645">Protease</keyword>
<accession>A0A084WFT1</accession>
<dbReference type="GO" id="GO:0006508">
    <property type="term" value="P:proteolysis"/>
    <property type="evidence" value="ECO:0007669"/>
    <property type="project" value="UniProtKB-KW"/>
</dbReference>
<proteinExistence type="predicted"/>
<dbReference type="VEuPathDB" id="VectorBase:ASIC017090"/>
<feature type="region of interest" description="Disordered" evidence="1">
    <location>
        <begin position="73"/>
        <end position="260"/>
    </location>
</feature>
<feature type="region of interest" description="Disordered" evidence="1">
    <location>
        <begin position="339"/>
        <end position="386"/>
    </location>
</feature>
<feature type="compositionally biased region" description="Basic and acidic residues" evidence="1">
    <location>
        <begin position="134"/>
        <end position="149"/>
    </location>
</feature>
<feature type="region of interest" description="Disordered" evidence="1">
    <location>
        <begin position="456"/>
        <end position="478"/>
    </location>
</feature>
<feature type="compositionally biased region" description="Acidic residues" evidence="1">
    <location>
        <begin position="93"/>
        <end position="111"/>
    </location>
</feature>
<feature type="compositionally biased region" description="Basic and acidic residues" evidence="1">
    <location>
        <begin position="77"/>
        <end position="92"/>
    </location>
</feature>
<dbReference type="PROSITE" id="PS00028">
    <property type="entry name" value="ZINC_FINGER_C2H2_1"/>
    <property type="match status" value="1"/>
</dbReference>
<reference evidence="3 5" key="1">
    <citation type="journal article" date="2014" name="BMC Genomics">
        <title>Genome sequence of Anopheles sinensis provides insight into genetics basis of mosquito competence for malaria parasites.</title>
        <authorList>
            <person name="Zhou D."/>
            <person name="Zhang D."/>
            <person name="Ding G."/>
            <person name="Shi L."/>
            <person name="Hou Q."/>
            <person name="Ye Y."/>
            <person name="Xu Y."/>
            <person name="Zhou H."/>
            <person name="Xiong C."/>
            <person name="Li S."/>
            <person name="Yu J."/>
            <person name="Hong S."/>
            <person name="Yu X."/>
            <person name="Zou P."/>
            <person name="Chen C."/>
            <person name="Chang X."/>
            <person name="Wang W."/>
            <person name="Lv Y."/>
            <person name="Sun Y."/>
            <person name="Ma L."/>
            <person name="Shen B."/>
            <person name="Zhu C."/>
        </authorList>
    </citation>
    <scope>NUCLEOTIDE SEQUENCE [LARGE SCALE GENOMIC DNA]</scope>
</reference>
<evidence type="ECO:0000313" key="4">
    <source>
        <dbReference type="EnsemblMetazoa" id="ASIC017090-PA"/>
    </source>
</evidence>
<protein>
    <submittedName>
        <fullName evidence="3 4">Zinc metalloprotease</fullName>
    </submittedName>
</protein>
<evidence type="ECO:0000256" key="1">
    <source>
        <dbReference type="SAM" id="MobiDB-lite"/>
    </source>
</evidence>